<comment type="caution">
    <text evidence="1">The sequence shown here is derived from an EMBL/GenBank/DDBJ whole genome shotgun (WGS) entry which is preliminary data.</text>
</comment>
<organism evidence="1 2">
    <name type="scientific">Bugula neritina</name>
    <name type="common">Brown bryozoan</name>
    <name type="synonym">Sertularia neritina</name>
    <dbReference type="NCBI Taxonomy" id="10212"/>
    <lineage>
        <taxon>Eukaryota</taxon>
        <taxon>Metazoa</taxon>
        <taxon>Spiralia</taxon>
        <taxon>Lophotrochozoa</taxon>
        <taxon>Bryozoa</taxon>
        <taxon>Gymnolaemata</taxon>
        <taxon>Cheilostomatida</taxon>
        <taxon>Flustrina</taxon>
        <taxon>Buguloidea</taxon>
        <taxon>Bugulidae</taxon>
        <taxon>Bugula</taxon>
    </lineage>
</organism>
<evidence type="ECO:0000313" key="2">
    <source>
        <dbReference type="Proteomes" id="UP000593567"/>
    </source>
</evidence>
<name>A0A7J7K5E0_BUGNE</name>
<dbReference type="EMBL" id="VXIV02001356">
    <property type="protein sequence ID" value="KAF6033385.1"/>
    <property type="molecule type" value="Genomic_DNA"/>
</dbReference>
<proteinExistence type="predicted"/>
<reference evidence="1" key="1">
    <citation type="submission" date="2020-06" db="EMBL/GenBank/DDBJ databases">
        <title>Draft genome of Bugula neritina, a colonial animal packing powerful symbionts and potential medicines.</title>
        <authorList>
            <person name="Rayko M."/>
        </authorList>
    </citation>
    <scope>NUCLEOTIDE SEQUENCE [LARGE SCALE GENOMIC DNA]</scope>
    <source>
        <strain evidence="1">Kwan_BN1</strain>
    </source>
</reference>
<sequence length="125" mass="13872">MPTKKWAIEVKEEQLQAVPTNTKDGRVPKLGSRVISVSVGVELKLGLLVCKYNPKICDCFPEFRGGLLSSCGKIEDRQDLDHCFKTTFYFVKISFTTANSRNSTMVIRLAPKQTPNVPPRLAATG</sequence>
<dbReference type="AlphaFoldDB" id="A0A7J7K5E0"/>
<dbReference type="Proteomes" id="UP000593567">
    <property type="component" value="Unassembled WGS sequence"/>
</dbReference>
<keyword evidence="2" id="KW-1185">Reference proteome</keyword>
<accession>A0A7J7K5E0</accession>
<evidence type="ECO:0000313" key="1">
    <source>
        <dbReference type="EMBL" id="KAF6033385.1"/>
    </source>
</evidence>
<protein>
    <submittedName>
        <fullName evidence="1">Uncharacterized protein</fullName>
    </submittedName>
</protein>
<gene>
    <name evidence="1" type="ORF">EB796_008307</name>
</gene>